<comment type="caution">
    <text evidence="1">The sequence shown here is derived from an EMBL/GenBank/DDBJ whole genome shotgun (WGS) entry which is preliminary data.</text>
</comment>
<organism evidence="1 2">
    <name type="scientific">Tamaricihabitans halophyticus</name>
    <dbReference type="NCBI Taxonomy" id="1262583"/>
    <lineage>
        <taxon>Bacteria</taxon>
        <taxon>Bacillati</taxon>
        <taxon>Actinomycetota</taxon>
        <taxon>Actinomycetes</taxon>
        <taxon>Pseudonocardiales</taxon>
        <taxon>Pseudonocardiaceae</taxon>
        <taxon>Tamaricihabitans</taxon>
    </lineage>
</organism>
<protein>
    <submittedName>
        <fullName evidence="1">Uncharacterized protein</fullName>
    </submittedName>
</protein>
<reference evidence="1 2" key="1">
    <citation type="submission" date="2019-03" db="EMBL/GenBank/DDBJ databases">
        <title>Genomic Encyclopedia of Type Strains, Phase IV (KMG-IV): sequencing the most valuable type-strain genomes for metagenomic binning, comparative biology and taxonomic classification.</title>
        <authorList>
            <person name="Goeker M."/>
        </authorList>
    </citation>
    <scope>NUCLEOTIDE SEQUENCE [LARGE SCALE GENOMIC DNA]</scope>
    <source>
        <strain evidence="1 2">DSM 45765</strain>
    </source>
</reference>
<proteinExistence type="predicted"/>
<name>A0A4R2QXZ3_9PSEU</name>
<sequence>MNTMTGYALPESMAELIADCTDIPGSIQAERGIPQQRAAAPWAVSESCLAQVEDLDLYV</sequence>
<dbReference type="AlphaFoldDB" id="A0A4R2QXZ3"/>
<keyword evidence="2" id="KW-1185">Reference proteome</keyword>
<dbReference type="EMBL" id="SLXQ01000002">
    <property type="protein sequence ID" value="TCP55090.1"/>
    <property type="molecule type" value="Genomic_DNA"/>
</dbReference>
<evidence type="ECO:0000313" key="1">
    <source>
        <dbReference type="EMBL" id="TCP55090.1"/>
    </source>
</evidence>
<accession>A0A4R2QXZ3</accession>
<dbReference type="Proteomes" id="UP000294911">
    <property type="component" value="Unassembled WGS sequence"/>
</dbReference>
<gene>
    <name evidence="1" type="ORF">EV191_102302</name>
</gene>
<evidence type="ECO:0000313" key="2">
    <source>
        <dbReference type="Proteomes" id="UP000294911"/>
    </source>
</evidence>